<dbReference type="InterPro" id="IPR052919">
    <property type="entry name" value="TA_system_RNase"/>
</dbReference>
<dbReference type="Pfam" id="PF01850">
    <property type="entry name" value="PIN"/>
    <property type="match status" value="1"/>
</dbReference>
<dbReference type="EMBL" id="JYFC01000009">
    <property type="protein sequence ID" value="KJC63034.1"/>
    <property type="molecule type" value="Genomic_DNA"/>
</dbReference>
<evidence type="ECO:0000256" key="1">
    <source>
        <dbReference type="ARBA" id="ARBA00022722"/>
    </source>
</evidence>
<name>A0ABR5CBM5_9MICO</name>
<dbReference type="PANTHER" id="PTHR36173">
    <property type="entry name" value="RIBONUCLEASE VAPC16-RELATED"/>
    <property type="match status" value="1"/>
</dbReference>
<dbReference type="InterPro" id="IPR041705">
    <property type="entry name" value="PIN_Sll0205"/>
</dbReference>
<organism evidence="6 7">
    <name type="scientific">Agreia bicolorata</name>
    <dbReference type="NCBI Taxonomy" id="110935"/>
    <lineage>
        <taxon>Bacteria</taxon>
        <taxon>Bacillati</taxon>
        <taxon>Actinomycetota</taxon>
        <taxon>Actinomycetes</taxon>
        <taxon>Micrococcales</taxon>
        <taxon>Microbacteriaceae</taxon>
        <taxon>Agreia</taxon>
    </lineage>
</organism>
<protein>
    <submittedName>
        <fullName evidence="6">Twitching motility protein PilT</fullName>
    </submittedName>
</protein>
<sequence length="128" mass="13907">MRLLLDTHVVLWAATDSPRLTPQIRALLQSTENTLVVSAATHWEISIKNSLARPDFDVDVVALRSGLQANGYVDLPITAAHAAVLAGLPDLHRDPFDRMLVAQALSEGLTLVTADSRILDYPVSTIKV</sequence>
<evidence type="ECO:0000256" key="3">
    <source>
        <dbReference type="ARBA" id="ARBA00022801"/>
    </source>
</evidence>
<evidence type="ECO:0000313" key="7">
    <source>
        <dbReference type="Proteomes" id="UP000032503"/>
    </source>
</evidence>
<keyword evidence="3" id="KW-0378">Hydrolase</keyword>
<accession>A0ABR5CBM5</accession>
<dbReference type="CDD" id="cd09872">
    <property type="entry name" value="PIN_Sll0205-like"/>
    <property type="match status" value="1"/>
</dbReference>
<evidence type="ECO:0000313" key="6">
    <source>
        <dbReference type="EMBL" id="KJC63034.1"/>
    </source>
</evidence>
<keyword evidence="1" id="KW-0540">Nuclease</keyword>
<dbReference type="Proteomes" id="UP000032503">
    <property type="component" value="Unassembled WGS sequence"/>
</dbReference>
<comment type="caution">
    <text evidence="6">The sequence shown here is derived from an EMBL/GenBank/DDBJ whole genome shotgun (WGS) entry which is preliminary data.</text>
</comment>
<keyword evidence="7" id="KW-1185">Reference proteome</keyword>
<dbReference type="SUPFAM" id="SSF88723">
    <property type="entry name" value="PIN domain-like"/>
    <property type="match status" value="1"/>
</dbReference>
<feature type="domain" description="PIN" evidence="5">
    <location>
        <begin position="4"/>
        <end position="121"/>
    </location>
</feature>
<dbReference type="RefSeq" id="WP_044443505.1">
    <property type="nucleotide sequence ID" value="NZ_JYFC01000009.1"/>
</dbReference>
<gene>
    <name evidence="6" type="ORF">TZ00_16740</name>
</gene>
<dbReference type="InterPro" id="IPR002716">
    <property type="entry name" value="PIN_dom"/>
</dbReference>
<keyword evidence="2" id="KW-0479">Metal-binding</keyword>
<evidence type="ECO:0000256" key="4">
    <source>
        <dbReference type="ARBA" id="ARBA00022842"/>
    </source>
</evidence>
<dbReference type="Gene3D" id="3.40.50.1010">
    <property type="entry name" value="5'-nuclease"/>
    <property type="match status" value="1"/>
</dbReference>
<keyword evidence="4" id="KW-0460">Magnesium</keyword>
<dbReference type="PANTHER" id="PTHR36173:SF2">
    <property type="entry name" value="RIBONUCLEASE VAPC16"/>
    <property type="match status" value="1"/>
</dbReference>
<proteinExistence type="predicted"/>
<evidence type="ECO:0000259" key="5">
    <source>
        <dbReference type="Pfam" id="PF01850"/>
    </source>
</evidence>
<evidence type="ECO:0000256" key="2">
    <source>
        <dbReference type="ARBA" id="ARBA00022723"/>
    </source>
</evidence>
<dbReference type="InterPro" id="IPR029060">
    <property type="entry name" value="PIN-like_dom_sf"/>
</dbReference>
<reference evidence="6 7" key="1">
    <citation type="journal article" date="2001" name="Int. J. Syst. Evol. Microbiol.">
        <title>Agreia bicolorata gen. nov., sp. nov., to accommodate actinobacteria isolated from narrow reed grass infected by the nematode Heteroanguina graminophila.</title>
        <authorList>
            <person name="Evtushenko L.I."/>
            <person name="Dorofeeva L.V."/>
            <person name="Dobrovolskaya T.G."/>
            <person name="Streshinskaya G.M."/>
            <person name="Subbotin S.A."/>
            <person name="Tiedje J.M."/>
        </authorList>
    </citation>
    <scope>NUCLEOTIDE SEQUENCE [LARGE SCALE GENOMIC DNA]</scope>
    <source>
        <strain evidence="6 7">VKM Ac-1804</strain>
    </source>
</reference>